<dbReference type="Gene3D" id="1.25.40.10">
    <property type="entry name" value="Tetratricopeptide repeat domain"/>
    <property type="match status" value="1"/>
</dbReference>
<dbReference type="InterPro" id="IPR011990">
    <property type="entry name" value="TPR-like_helical_dom_sf"/>
</dbReference>
<dbReference type="EMBL" id="MVDE01000038">
    <property type="protein sequence ID" value="PKQ62145.1"/>
    <property type="molecule type" value="Genomic_DNA"/>
</dbReference>
<keyword evidence="1" id="KW-0812">Transmembrane</keyword>
<dbReference type="SUPFAM" id="SSF48452">
    <property type="entry name" value="TPR-like"/>
    <property type="match status" value="1"/>
</dbReference>
<accession>A0A2N3HVP1</accession>
<feature type="transmembrane region" description="Helical" evidence="1">
    <location>
        <begin position="89"/>
        <end position="109"/>
    </location>
</feature>
<keyword evidence="3" id="KW-1185">Reference proteome</keyword>
<evidence type="ECO:0000313" key="3">
    <source>
        <dbReference type="Proteomes" id="UP000233618"/>
    </source>
</evidence>
<evidence type="ECO:0000256" key="1">
    <source>
        <dbReference type="SAM" id="Phobius"/>
    </source>
</evidence>
<name>A0A2N3HVP1_9BACT</name>
<dbReference type="RefSeq" id="WP_101311268.1">
    <property type="nucleotide sequence ID" value="NZ_CAXXEE010000003.1"/>
</dbReference>
<reference evidence="2 3" key="1">
    <citation type="journal article" date="2017" name="Front. Microbiol.">
        <title>Labilibaculum manganireducens gen. nov., sp. nov. and Labilibaculum filiforme sp. nov., Novel Bacteroidetes Isolated from Subsurface Sediments of the Baltic Sea.</title>
        <authorList>
            <person name="Vandieken V."/>
            <person name="Marshall I.P."/>
            <person name="Niemann H."/>
            <person name="Engelen B."/>
            <person name="Cypionka H."/>
        </authorList>
    </citation>
    <scope>NUCLEOTIDE SEQUENCE [LARGE SCALE GENOMIC DNA]</scope>
    <source>
        <strain evidence="2 3">59.10-2M</strain>
    </source>
</reference>
<organism evidence="2 3">
    <name type="scientific">Labilibaculum manganireducens</name>
    <dbReference type="NCBI Taxonomy" id="1940525"/>
    <lineage>
        <taxon>Bacteria</taxon>
        <taxon>Pseudomonadati</taxon>
        <taxon>Bacteroidota</taxon>
        <taxon>Bacteroidia</taxon>
        <taxon>Marinilabiliales</taxon>
        <taxon>Marinifilaceae</taxon>
        <taxon>Labilibaculum</taxon>
    </lineage>
</organism>
<proteinExistence type="predicted"/>
<sequence>MNLKMYMMNEMNFDRIEDFLDGDLTESQLKQFEKELLEDSDLQMELDLHMEVNEAIMEQDVMDLRNKLEAIEIPSNPTQRRKLKFLTKWNIAAASLAFIIGLGSLMYIVNNRSSYSNDKIFSNYYKPYNVVINTRSSDIMIDNLLVTALKSYETKDYRTALTLFKKILDKDSTNITGNFYSGISNIEINEYAKANKNFSRVLKHKNNLFIEQSEWYLGFCYLMTNEKEKALKQFHVIAQGNSFYKTKALEIINRLE</sequence>
<protein>
    <submittedName>
        <fullName evidence="2">Uncharacterized protein</fullName>
    </submittedName>
</protein>
<keyword evidence="1" id="KW-0472">Membrane</keyword>
<dbReference type="AlphaFoldDB" id="A0A2N3HVP1"/>
<keyword evidence="1" id="KW-1133">Transmembrane helix</keyword>
<gene>
    <name evidence="2" type="ORF">BZG01_18135</name>
</gene>
<dbReference type="Proteomes" id="UP000233618">
    <property type="component" value="Unassembled WGS sequence"/>
</dbReference>
<evidence type="ECO:0000313" key="2">
    <source>
        <dbReference type="EMBL" id="PKQ62145.1"/>
    </source>
</evidence>
<comment type="caution">
    <text evidence="2">The sequence shown here is derived from an EMBL/GenBank/DDBJ whole genome shotgun (WGS) entry which is preliminary data.</text>
</comment>